<organism evidence="2 3">
    <name type="scientific">Chitinophaga agrisoli</name>
    <dbReference type="NCBI Taxonomy" id="2607653"/>
    <lineage>
        <taxon>Bacteria</taxon>
        <taxon>Pseudomonadati</taxon>
        <taxon>Bacteroidota</taxon>
        <taxon>Chitinophagia</taxon>
        <taxon>Chitinophagales</taxon>
        <taxon>Chitinophagaceae</taxon>
        <taxon>Chitinophaga</taxon>
    </lineage>
</organism>
<dbReference type="AlphaFoldDB" id="A0A5B2VMX4"/>
<accession>A0A5B2VMX4</accession>
<dbReference type="EMBL" id="VUOC01000004">
    <property type="protein sequence ID" value="KAA2240020.1"/>
    <property type="molecule type" value="Genomic_DNA"/>
</dbReference>
<evidence type="ECO:0000313" key="2">
    <source>
        <dbReference type="EMBL" id="KAA2240020.1"/>
    </source>
</evidence>
<protein>
    <submittedName>
        <fullName evidence="2">DUF4240 domain-containing protein</fullName>
    </submittedName>
</protein>
<gene>
    <name evidence="2" type="ORF">F0L74_27980</name>
</gene>
<evidence type="ECO:0000313" key="3">
    <source>
        <dbReference type="Proteomes" id="UP000324611"/>
    </source>
</evidence>
<dbReference type="Pfam" id="PF14024">
    <property type="entry name" value="DUF4240"/>
    <property type="match status" value="1"/>
</dbReference>
<dbReference type="RefSeq" id="WP_149841197.1">
    <property type="nucleotide sequence ID" value="NZ_VUOC01000004.1"/>
</dbReference>
<reference evidence="2 3" key="1">
    <citation type="submission" date="2019-09" db="EMBL/GenBank/DDBJ databases">
        <title>Chitinophaga ginsengihumi sp. nov., isolated from soil of ginseng rhizosphere.</title>
        <authorList>
            <person name="Lee J."/>
        </authorList>
    </citation>
    <scope>NUCLEOTIDE SEQUENCE [LARGE SCALE GENOMIC DNA]</scope>
    <source>
        <strain evidence="2 3">BN140078</strain>
    </source>
</reference>
<proteinExistence type="predicted"/>
<evidence type="ECO:0000259" key="1">
    <source>
        <dbReference type="Pfam" id="PF14024"/>
    </source>
</evidence>
<feature type="domain" description="DUF4240" evidence="1">
    <location>
        <begin position="1"/>
        <end position="136"/>
    </location>
</feature>
<sequence length="143" mass="16460">MKEQLFWEIIESSWNDTPAAATQRKEATSANNTVLFPELAKQLEHVVIPHISQRLTTLNKTDFKKFMEILNKKIRHLDRDEVHAHVGGSDDGFLDRRGFIVGMGEGYYNTVDKDPSKAARGIEVEYFAYFGYDVYEEKFGEPL</sequence>
<reference evidence="2 3" key="2">
    <citation type="submission" date="2019-09" db="EMBL/GenBank/DDBJ databases">
        <authorList>
            <person name="Jin C."/>
        </authorList>
    </citation>
    <scope>NUCLEOTIDE SEQUENCE [LARGE SCALE GENOMIC DNA]</scope>
    <source>
        <strain evidence="2 3">BN140078</strain>
    </source>
</reference>
<dbReference type="Proteomes" id="UP000324611">
    <property type="component" value="Unassembled WGS sequence"/>
</dbReference>
<comment type="caution">
    <text evidence="2">The sequence shown here is derived from an EMBL/GenBank/DDBJ whole genome shotgun (WGS) entry which is preliminary data.</text>
</comment>
<name>A0A5B2VMX4_9BACT</name>
<dbReference type="InterPro" id="IPR025334">
    <property type="entry name" value="DUF4240"/>
</dbReference>
<keyword evidence="3" id="KW-1185">Reference proteome</keyword>